<feature type="transmembrane region" description="Helical" evidence="1">
    <location>
        <begin position="7"/>
        <end position="25"/>
    </location>
</feature>
<reference evidence="2 3" key="1">
    <citation type="journal article" date="2016" name="Nat. Commun.">
        <title>Thousands of microbial genomes shed light on interconnected biogeochemical processes in an aquifer system.</title>
        <authorList>
            <person name="Anantharaman K."/>
            <person name="Brown C.T."/>
            <person name="Hug L.A."/>
            <person name="Sharon I."/>
            <person name="Castelle C.J."/>
            <person name="Probst A.J."/>
            <person name="Thomas B.C."/>
            <person name="Singh A."/>
            <person name="Wilkins M.J."/>
            <person name="Karaoz U."/>
            <person name="Brodie E.L."/>
            <person name="Williams K.H."/>
            <person name="Hubbard S.S."/>
            <person name="Banfield J.F."/>
        </authorList>
    </citation>
    <scope>NUCLEOTIDE SEQUENCE [LARGE SCALE GENOMIC DNA]</scope>
</reference>
<proteinExistence type="predicted"/>
<gene>
    <name evidence="2" type="ORF">A3H78_02280</name>
</gene>
<accession>A0A1F7JBN1</accession>
<keyword evidence="1" id="KW-1133">Transmembrane helix</keyword>
<keyword evidence="1" id="KW-0812">Transmembrane</keyword>
<protein>
    <submittedName>
        <fullName evidence="2">Uncharacterized protein</fullName>
    </submittedName>
</protein>
<dbReference type="AlphaFoldDB" id="A0A1F7JBN1"/>
<keyword evidence="1" id="KW-0472">Membrane</keyword>
<organism evidence="2 3">
    <name type="scientific">Candidatus Roizmanbacteria bacterium RIFCSPLOWO2_02_FULL_36_11</name>
    <dbReference type="NCBI Taxonomy" id="1802071"/>
    <lineage>
        <taxon>Bacteria</taxon>
        <taxon>Candidatus Roizmaniibacteriota</taxon>
    </lineage>
</organism>
<comment type="caution">
    <text evidence="2">The sequence shown here is derived from an EMBL/GenBank/DDBJ whole genome shotgun (WGS) entry which is preliminary data.</text>
</comment>
<dbReference type="EMBL" id="MGAV01000026">
    <property type="protein sequence ID" value="OGK53017.1"/>
    <property type="molecule type" value="Genomic_DNA"/>
</dbReference>
<name>A0A1F7JBN1_9BACT</name>
<evidence type="ECO:0000313" key="3">
    <source>
        <dbReference type="Proteomes" id="UP000177418"/>
    </source>
</evidence>
<evidence type="ECO:0000256" key="1">
    <source>
        <dbReference type="SAM" id="Phobius"/>
    </source>
</evidence>
<dbReference type="Proteomes" id="UP000177418">
    <property type="component" value="Unassembled WGS sequence"/>
</dbReference>
<evidence type="ECO:0000313" key="2">
    <source>
        <dbReference type="EMBL" id="OGK53017.1"/>
    </source>
</evidence>
<sequence length="269" mass="30315">MHKRRTIFFITAIFLIIVGVVFFLLQNRDEEFPFSPSNNDINWMFDYDMKTWRVSGIPPTCPEPLYLPSPVNINLASGILYPGQERGGDYKPHGGFRFDNRDTNDIEVRAIMDGIILKASKYLEAGEEQVLLFYVNDCGVMVMHDHILTLSPKLKTALDNVPLGKEGDSRTTNIKSKVYIKKGEVLATEVGSRNFNGRKNIGIDFGLYDLRKTNGVVYGSNFRTRFPMIDEYGTHAVCWLDYLEQADKSVAKSIPGADGKSGTSSDYCK</sequence>